<dbReference type="Pfam" id="PF14501">
    <property type="entry name" value="HATPase_c_5"/>
    <property type="match status" value="1"/>
</dbReference>
<evidence type="ECO:0000259" key="1">
    <source>
        <dbReference type="Pfam" id="PF14501"/>
    </source>
</evidence>
<name>A0A564SDH3_STRVE</name>
<reference evidence="2 3" key="1">
    <citation type="submission" date="2019-07" db="EMBL/GenBank/DDBJ databases">
        <authorList>
            <person name="Hibberd C M."/>
            <person name="Gehrig L. J."/>
            <person name="Chang H.-W."/>
            <person name="Venkatesh S."/>
        </authorList>
    </citation>
    <scope>NUCLEOTIDE SEQUENCE [LARGE SCALE GENOMIC DNA]</scope>
    <source>
        <strain evidence="2">Streptococcus_salivarius_SS_Bg39</strain>
    </source>
</reference>
<accession>A0A564SDH3</accession>
<proteinExistence type="predicted"/>
<dbReference type="AlphaFoldDB" id="A0A564SDH3"/>
<organism evidence="2 3">
    <name type="scientific">Streptococcus vestibularis</name>
    <dbReference type="NCBI Taxonomy" id="1343"/>
    <lineage>
        <taxon>Bacteria</taxon>
        <taxon>Bacillati</taxon>
        <taxon>Bacillota</taxon>
        <taxon>Bacilli</taxon>
        <taxon>Lactobacillales</taxon>
        <taxon>Streptococcaceae</taxon>
        <taxon>Streptococcus</taxon>
    </lineage>
</organism>
<dbReference type="InterPro" id="IPR032834">
    <property type="entry name" value="NatK-like_C"/>
</dbReference>
<evidence type="ECO:0000313" key="2">
    <source>
        <dbReference type="EMBL" id="VUW93185.1"/>
    </source>
</evidence>
<evidence type="ECO:0000313" key="3">
    <source>
        <dbReference type="Proteomes" id="UP000380217"/>
    </source>
</evidence>
<dbReference type="EMBL" id="CABHNJ010000007">
    <property type="protein sequence ID" value="VUW93185.1"/>
    <property type="molecule type" value="Genomic_DNA"/>
</dbReference>
<gene>
    <name evidence="2" type="ORF">SSSS39_00583</name>
</gene>
<dbReference type="Proteomes" id="UP000380217">
    <property type="component" value="Unassembled WGS sequence"/>
</dbReference>
<sequence length="105" mass="12295">MNVVDLTLRVSIFFSNAIDESKQVPVSQINFSFHRHNKDGSYHFVMENRMQEEKVDLDAIMQEENQKKTSDLNLHSAKNILRKYSDDKLITSSGDYLLKQELIFK</sequence>
<feature type="domain" description="Sensor histidine kinase NatK-like C-terminal" evidence="1">
    <location>
        <begin position="1"/>
        <end position="103"/>
    </location>
</feature>
<dbReference type="RefSeq" id="WP_259273530.1">
    <property type="nucleotide sequence ID" value="NZ_CABHNJ010000007.1"/>
</dbReference>
<protein>
    <recommendedName>
        <fullName evidence="1">Sensor histidine kinase NatK-like C-terminal domain-containing protein</fullName>
    </recommendedName>
</protein>